<comment type="caution">
    <text evidence="3">The sequence shown here is derived from an EMBL/GenBank/DDBJ whole genome shotgun (WGS) entry which is preliminary data.</text>
</comment>
<feature type="region of interest" description="Disordered" evidence="1">
    <location>
        <begin position="602"/>
        <end position="803"/>
    </location>
</feature>
<feature type="compositionally biased region" description="Basic and acidic residues" evidence="1">
    <location>
        <begin position="939"/>
        <end position="956"/>
    </location>
</feature>
<feature type="compositionally biased region" description="Polar residues" evidence="1">
    <location>
        <begin position="448"/>
        <end position="463"/>
    </location>
</feature>
<feature type="region of interest" description="Disordered" evidence="1">
    <location>
        <begin position="384"/>
        <end position="416"/>
    </location>
</feature>
<feature type="compositionally biased region" description="Polar residues" evidence="1">
    <location>
        <begin position="1030"/>
        <end position="1046"/>
    </location>
</feature>
<feature type="compositionally biased region" description="Low complexity" evidence="1">
    <location>
        <begin position="334"/>
        <end position="345"/>
    </location>
</feature>
<feature type="domain" description="DUF8035" evidence="2">
    <location>
        <begin position="878"/>
        <end position="931"/>
    </location>
</feature>
<feature type="compositionally biased region" description="Basic and acidic residues" evidence="1">
    <location>
        <begin position="789"/>
        <end position="798"/>
    </location>
</feature>
<protein>
    <recommendedName>
        <fullName evidence="2">DUF8035 domain-containing protein</fullName>
    </recommendedName>
</protein>
<reference evidence="3 4" key="1">
    <citation type="submission" date="2023-06" db="EMBL/GenBank/DDBJ databases">
        <title>Black Yeasts Isolated from many extreme environments.</title>
        <authorList>
            <person name="Coleine C."/>
            <person name="Stajich J.E."/>
            <person name="Selbmann L."/>
        </authorList>
    </citation>
    <scope>NUCLEOTIDE SEQUENCE [LARGE SCALE GENOMIC DNA]</scope>
    <source>
        <strain evidence="3 4">CCFEE 5887</strain>
    </source>
</reference>
<organism evidence="3 4">
    <name type="scientific">Vermiconidia calcicola</name>
    <dbReference type="NCBI Taxonomy" id="1690605"/>
    <lineage>
        <taxon>Eukaryota</taxon>
        <taxon>Fungi</taxon>
        <taxon>Dikarya</taxon>
        <taxon>Ascomycota</taxon>
        <taxon>Pezizomycotina</taxon>
        <taxon>Dothideomycetes</taxon>
        <taxon>Dothideomycetidae</taxon>
        <taxon>Mycosphaerellales</taxon>
        <taxon>Extremaceae</taxon>
        <taxon>Vermiconidia</taxon>
    </lineage>
</organism>
<feature type="region of interest" description="Disordered" evidence="1">
    <location>
        <begin position="939"/>
        <end position="1102"/>
    </location>
</feature>
<name>A0AAV9Q2S3_9PEZI</name>
<dbReference type="Proteomes" id="UP001345827">
    <property type="component" value="Unassembled WGS sequence"/>
</dbReference>
<keyword evidence="4" id="KW-1185">Reference proteome</keyword>
<dbReference type="Pfam" id="PF26118">
    <property type="entry name" value="DUF8035"/>
    <property type="match status" value="1"/>
</dbReference>
<evidence type="ECO:0000256" key="1">
    <source>
        <dbReference type="SAM" id="MobiDB-lite"/>
    </source>
</evidence>
<feature type="compositionally biased region" description="Polar residues" evidence="1">
    <location>
        <begin position="1000"/>
        <end position="1012"/>
    </location>
</feature>
<proteinExistence type="predicted"/>
<feature type="compositionally biased region" description="Low complexity" evidence="1">
    <location>
        <begin position="479"/>
        <end position="490"/>
    </location>
</feature>
<gene>
    <name evidence="3" type="ORF">LTR25_008288</name>
</gene>
<dbReference type="EMBL" id="JAXLQG010000016">
    <property type="protein sequence ID" value="KAK5531958.1"/>
    <property type="molecule type" value="Genomic_DNA"/>
</dbReference>
<evidence type="ECO:0000313" key="4">
    <source>
        <dbReference type="Proteomes" id="UP001345827"/>
    </source>
</evidence>
<dbReference type="PANTHER" id="PTHR42081">
    <property type="entry name" value="ZINC FINGER PROTEIN DHHC DOMAIN CONTAINING PROTEIN"/>
    <property type="match status" value="1"/>
</dbReference>
<feature type="compositionally biased region" description="Basic and acidic residues" evidence="1">
    <location>
        <begin position="701"/>
        <end position="711"/>
    </location>
</feature>
<feature type="compositionally biased region" description="Low complexity" evidence="1">
    <location>
        <begin position="779"/>
        <end position="788"/>
    </location>
</feature>
<feature type="region of interest" description="Disordered" evidence="1">
    <location>
        <begin position="448"/>
        <end position="491"/>
    </location>
</feature>
<dbReference type="PANTHER" id="PTHR42081:SF1">
    <property type="entry name" value="ZINC FINGER PROTEIN DHHC DOMAIN CONTAINING PROTEIN"/>
    <property type="match status" value="1"/>
</dbReference>
<accession>A0AAV9Q2S3</accession>
<feature type="compositionally biased region" description="Low complexity" evidence="1">
    <location>
        <begin position="384"/>
        <end position="394"/>
    </location>
</feature>
<feature type="region of interest" description="Disordered" evidence="1">
    <location>
        <begin position="304"/>
        <end position="345"/>
    </location>
</feature>
<dbReference type="InterPro" id="IPR058348">
    <property type="entry name" value="DUF8035"/>
</dbReference>
<feature type="compositionally biased region" description="Polar residues" evidence="1">
    <location>
        <begin position="637"/>
        <end position="652"/>
    </location>
</feature>
<sequence>MGVDAATAAAVAALIVSILAMTVAFAQVIQQYLFTGQLVRICDGVVYGKMPGRGRRIWTFSQFRFRVVYSMPQINLRTSLWIDSLPHFPSFSKSHLPLPDLRHTDHSTRHNFRQALSRPPGQQQYSEYSAVPGEASWVSFFRIAQNASGNDLFYDLIECDADRCPTDLTVAPMQVSLRDVVVVAIMAGMRCTDASFEKKSLAMEGAAGTITTSWHPLLGAITHFVPRNYSRPLDARSRVDDTLGLRIGDGSISPEWMARMWDNVVVAGRLYDLRDRRFYESYEGGSWFTVSNSRALVKASAPKSLRSPSPVLSYRLRSASPTPSFRRRRDSRASSRSRSIPATSPGFVHFASSRFIPTVGHIGGRPGTDIPSGRNDGEWWFASDAARSTSSSESSPPPISAENRIPKQNSPAQLKRPWYKDLSPFFRIAFDTSRSNVTEGLRTYDLESNSRIGTSKGSTSQPQKGHPLPSDKNRQHHVPSGSTSPTSQPSAIYPAKVYQRPQLLNAWKKLDGKALQDYIEERKKHEDSILSTNGRLLLTWPGEAGDEPETDANSNELGGWPRSALHLRQERSLFYVEKWRTIVNRRQHAREERDMQDEWEIRTHRSASRSSNVGQSERLRRYSPGPDRSLSRESRNSRPISLSNNHNLQSRGRVSATKPAEDFHYRSQSPDVRHTSARSGSKEKVASSHIATGRPVAYGEEPIRISRDPHTLAKANSPVRNDKQSPQRGRRQSNVESKFENHQDGTSPIPHSHPKDHQQKRRVRLLLPEHKDTEETDSANDNSSSSRESSVERLRADGDSMTQKEIGIPKSENVVDELVPAAQFKAGSLDHDMMQPWLDPPKGILKVPRDQFPEEENPVRESVAPLKPIRNEGIPPNARWTKISRALVNPEALERHRERFEAQDEYVIVLRVLSKDEILELAKLTLQIREAHEAAFEMEEHLRSQAKDRQAAHELESGSEGESSNADWSNISLFGSAENSRRSESPTSMSESEDEHAGSMSRSSNKSQQEIPVSSDPQSSQDKPPPARWDTTSTNPTISIGDNTRVPSPGQPRRRRASTRSDISSLEGSDDDDDWSRWSQMGGPPALLSVNGAVPDETADSTESLGQGMINWFWISQADVLPGYFATPWHNRFSESTCSGAIMTMLVALEDLTENSTLRYVDRQAHCEEWVYQGKSTHPSYAINAMGGVIVSGAYTRVQFHCFTTKIPPIELLRSSEYQLNRATLERGSSSVVELLGELMGLDSWLSFCGRLPEIYNGRSNLIRSMPALVQKIMVDFEYEFSNLERTPTEGGLQFIRPLAQLILHTLEKEMLSEGEQLFAIVAVVRAAKMALCIVHGPSTVKLRDILVHDVQVYLV</sequence>
<evidence type="ECO:0000259" key="2">
    <source>
        <dbReference type="Pfam" id="PF26118"/>
    </source>
</evidence>
<evidence type="ECO:0000313" key="3">
    <source>
        <dbReference type="EMBL" id="KAK5531958.1"/>
    </source>
</evidence>
<feature type="compositionally biased region" description="Polar residues" evidence="1">
    <location>
        <begin position="726"/>
        <end position="736"/>
    </location>
</feature>
<feature type="compositionally biased region" description="Basic residues" evidence="1">
    <location>
        <begin position="752"/>
        <end position="764"/>
    </location>
</feature>